<keyword evidence="4 7" id="KW-0819">tRNA processing</keyword>
<dbReference type="Gene3D" id="2.40.50.1070">
    <property type="match status" value="1"/>
</dbReference>
<dbReference type="PROSITE" id="PS01231">
    <property type="entry name" value="TRMA_2"/>
    <property type="match status" value="1"/>
</dbReference>
<feature type="binding site" evidence="7 8">
    <location>
        <position position="195"/>
    </location>
    <ligand>
        <name>S-adenosyl-L-methionine</name>
        <dbReference type="ChEBI" id="CHEBI:59789"/>
    </ligand>
</feature>
<dbReference type="FunFam" id="2.40.50.1070:FF:000001">
    <property type="entry name" value="tRNA/tmRNA (uracil-C(5))-methyltransferase"/>
    <property type="match status" value="1"/>
</dbReference>
<evidence type="ECO:0000313" key="10">
    <source>
        <dbReference type="EMBL" id="STZ64000.1"/>
    </source>
</evidence>
<name>A0A378TVJ4_MORLA</name>
<evidence type="ECO:0000256" key="3">
    <source>
        <dbReference type="ARBA" id="ARBA00022691"/>
    </source>
</evidence>
<dbReference type="GO" id="GO:0000049">
    <property type="term" value="F:tRNA binding"/>
    <property type="evidence" value="ECO:0007669"/>
    <property type="project" value="TreeGrafter"/>
</dbReference>
<comment type="function">
    <text evidence="7">Dual-specificity methyltransferase that catalyzes the formation of 5-methyluridine at position 54 (m5U54) in all tRNAs, and that of position 341 (m5U341) in tmRNA (transfer-mRNA).</text>
</comment>
<sequence>MTHTAFTHDDYHAQLSAKIDRISTQFAPFNPPALEVYESPISHFRQRAEFRIWHTERDGVDDMFYAMFERDGKSKKVIEITDFAIASRAINELMPVLLNELKQHSLLKDKLFQIDFLNTLHGQMLVTLIYHKKLDENWQALANSLADKLKIKLIGRSRGQKLVLDDDFVIEKMSVAIKGQSQDFYYQQIEGGFSQPNAHVCRHMLNFACDVADNISQHDKKDLLELYCGNGNFTLPLSRYFNQVLATEMAKSSVNSAKWAIDYNNISNIAIARLSAQEFSQAHNGEREFRRLAESDIDIKSYDFNTVFVDPPRAGIDDETLKILANFDNIIYISCNPDTLFENLKFLNHTHEIKRFALFDQFPYTHHIESGVWLGRTHH</sequence>
<protein>
    <recommendedName>
        <fullName evidence="7">tRNA/tmRNA (uracil-C(5))-methyltransferase</fullName>
        <ecNumber evidence="7">2.1.1.35</ecNumber>
    </recommendedName>
    <alternativeName>
        <fullName evidence="7">tRNA (uracil(54)-C(5))-methyltransferase</fullName>
    </alternativeName>
    <alternativeName>
        <fullName evidence="7">tRNA(m5U54)-methyltransferase</fullName>
        <shortName evidence="7">RUMT</shortName>
    </alternativeName>
    <alternativeName>
        <fullName evidence="7">tmRNA (uracil(341)-C(5))-methyltransferase</fullName>
    </alternativeName>
</protein>
<feature type="binding site" evidence="7 8">
    <location>
        <position position="227"/>
    </location>
    <ligand>
        <name>S-adenosyl-L-methionine</name>
        <dbReference type="ChEBI" id="CHEBI:59789"/>
    </ligand>
</feature>
<dbReference type="GO" id="GO:0019843">
    <property type="term" value="F:rRNA binding"/>
    <property type="evidence" value="ECO:0007669"/>
    <property type="project" value="TreeGrafter"/>
</dbReference>
<feature type="active site" description="Nucleophile" evidence="7 8">
    <location>
        <position position="335"/>
    </location>
</feature>
<dbReference type="AlphaFoldDB" id="A0A378TVJ4"/>
<evidence type="ECO:0000256" key="6">
    <source>
        <dbReference type="ARBA" id="ARBA00052788"/>
    </source>
</evidence>
<dbReference type="NCBIfam" id="TIGR02143">
    <property type="entry name" value="trmA_only"/>
    <property type="match status" value="1"/>
</dbReference>
<gene>
    <name evidence="7 10" type="primary">trmA</name>
    <name evidence="10" type="ORF">NCTC10359_02444</name>
</gene>
<dbReference type="PANTHER" id="PTHR47790">
    <property type="entry name" value="TRNA/TMRNA (URACIL-C(5))-METHYLTRANSFERASE"/>
    <property type="match status" value="1"/>
</dbReference>
<evidence type="ECO:0000256" key="7">
    <source>
        <dbReference type="HAMAP-Rule" id="MF_01011"/>
    </source>
</evidence>
<evidence type="ECO:0000313" key="11">
    <source>
        <dbReference type="Proteomes" id="UP000254437"/>
    </source>
</evidence>
<evidence type="ECO:0000256" key="1">
    <source>
        <dbReference type="ARBA" id="ARBA00022603"/>
    </source>
</evidence>
<feature type="active site" evidence="9">
    <location>
        <position position="335"/>
    </location>
</feature>
<feature type="active site" description="Proton acceptor" evidence="7">
    <location>
        <position position="369"/>
    </location>
</feature>
<dbReference type="InterPro" id="IPR030390">
    <property type="entry name" value="MeTrfase_TrmA_AS"/>
</dbReference>
<dbReference type="GO" id="GO:0030697">
    <property type="term" value="F:tRNA (uracil(54)-C5)-methyltransferase activity, S-adenosyl methionine-dependent"/>
    <property type="evidence" value="ECO:0007669"/>
    <property type="project" value="UniProtKB-UniRule"/>
</dbReference>
<dbReference type="SUPFAM" id="SSF53335">
    <property type="entry name" value="S-adenosyl-L-methionine-dependent methyltransferases"/>
    <property type="match status" value="1"/>
</dbReference>
<comment type="catalytic activity">
    <reaction evidence="6 7">
        <text>uridine(54) in tRNA + S-adenosyl-L-methionine = 5-methyluridine(54) in tRNA + S-adenosyl-L-homocysteine + H(+)</text>
        <dbReference type="Rhea" id="RHEA:42712"/>
        <dbReference type="Rhea" id="RHEA-COMP:10167"/>
        <dbReference type="Rhea" id="RHEA-COMP:10193"/>
        <dbReference type="ChEBI" id="CHEBI:15378"/>
        <dbReference type="ChEBI" id="CHEBI:57856"/>
        <dbReference type="ChEBI" id="CHEBI:59789"/>
        <dbReference type="ChEBI" id="CHEBI:65315"/>
        <dbReference type="ChEBI" id="CHEBI:74447"/>
        <dbReference type="EC" id="2.1.1.35"/>
    </reaction>
</comment>
<dbReference type="InterPro" id="IPR029063">
    <property type="entry name" value="SAM-dependent_MTases_sf"/>
</dbReference>
<comment type="similarity">
    <text evidence="7">Belongs to the class I-like SAM-binding methyltransferase superfamily. RNA M5U methyltransferase family. TrmA subfamily.</text>
</comment>
<evidence type="ECO:0000256" key="4">
    <source>
        <dbReference type="ARBA" id="ARBA00022694"/>
    </source>
</evidence>
<keyword evidence="3 7" id="KW-0949">S-adenosyl-L-methionine</keyword>
<feature type="binding site" evidence="7">
    <location>
        <position position="232"/>
    </location>
    <ligand>
        <name>S-adenosyl-L-methionine</name>
        <dbReference type="ChEBI" id="CHEBI:59789"/>
    </ligand>
</feature>
<dbReference type="Proteomes" id="UP000254437">
    <property type="component" value="Unassembled WGS sequence"/>
</dbReference>
<organism evidence="10 11">
    <name type="scientific">Moraxella lacunata</name>
    <dbReference type="NCBI Taxonomy" id="477"/>
    <lineage>
        <taxon>Bacteria</taxon>
        <taxon>Pseudomonadati</taxon>
        <taxon>Pseudomonadota</taxon>
        <taxon>Gammaproteobacteria</taxon>
        <taxon>Moraxellales</taxon>
        <taxon>Moraxellaceae</taxon>
        <taxon>Moraxella</taxon>
    </lineage>
</organism>
<dbReference type="EMBL" id="UGQU01000003">
    <property type="protein sequence ID" value="STZ64000.1"/>
    <property type="molecule type" value="Genomic_DNA"/>
</dbReference>
<dbReference type="EC" id="2.1.1.35" evidence="7"/>
<dbReference type="Pfam" id="PF05958">
    <property type="entry name" value="tRNA_U5-meth_tr"/>
    <property type="match status" value="1"/>
</dbReference>
<dbReference type="STRING" id="477.A9309_05905"/>
<dbReference type="GO" id="GO:0005829">
    <property type="term" value="C:cytosol"/>
    <property type="evidence" value="ECO:0007669"/>
    <property type="project" value="TreeGrafter"/>
</dbReference>
<comment type="catalytic activity">
    <reaction evidence="5 7">
        <text>uridine(341) in tmRNA + S-adenosyl-L-methionine = 5-methyluridine(341) in tmRNA + S-adenosyl-L-homocysteine + H(+)</text>
        <dbReference type="Rhea" id="RHEA:43612"/>
        <dbReference type="Rhea" id="RHEA-COMP:10630"/>
        <dbReference type="Rhea" id="RHEA-COMP:10631"/>
        <dbReference type="ChEBI" id="CHEBI:15378"/>
        <dbReference type="ChEBI" id="CHEBI:57856"/>
        <dbReference type="ChEBI" id="CHEBI:59789"/>
        <dbReference type="ChEBI" id="CHEBI:65315"/>
        <dbReference type="ChEBI" id="CHEBI:74447"/>
    </reaction>
</comment>
<dbReference type="FunFam" id="3.40.50.150:FF:000012">
    <property type="entry name" value="tRNA/tmRNA (uracil-C(5))-methyltransferase"/>
    <property type="match status" value="1"/>
</dbReference>
<dbReference type="GO" id="GO:0030488">
    <property type="term" value="P:tRNA methylation"/>
    <property type="evidence" value="ECO:0007669"/>
    <property type="project" value="UniProtKB-UniRule"/>
</dbReference>
<dbReference type="PROSITE" id="PS01230">
    <property type="entry name" value="TRMA_1"/>
    <property type="match status" value="1"/>
</dbReference>
<proteinExistence type="inferred from homology"/>
<dbReference type="HAMAP" id="MF_01011">
    <property type="entry name" value="RNA_methyltr_TrmA"/>
    <property type="match status" value="1"/>
</dbReference>
<accession>A0A378TVJ4</accession>
<keyword evidence="2 7" id="KW-0808">Transferase</keyword>
<dbReference type="PANTHER" id="PTHR47790:SF2">
    <property type="entry name" value="TRNA_TMRNA (URACIL-C(5))-METHYLTRANSFERASE"/>
    <property type="match status" value="1"/>
</dbReference>
<dbReference type="PROSITE" id="PS51687">
    <property type="entry name" value="SAM_MT_RNA_M5U"/>
    <property type="match status" value="1"/>
</dbReference>
<evidence type="ECO:0000256" key="8">
    <source>
        <dbReference type="PROSITE-ProRule" id="PRU01024"/>
    </source>
</evidence>
<dbReference type="Gene3D" id="3.40.50.150">
    <property type="entry name" value="Vaccinia Virus protein VP39"/>
    <property type="match status" value="1"/>
</dbReference>
<reference evidence="10 11" key="1">
    <citation type="submission" date="2018-06" db="EMBL/GenBank/DDBJ databases">
        <authorList>
            <consortium name="Pathogen Informatics"/>
            <person name="Doyle S."/>
        </authorList>
    </citation>
    <scope>NUCLEOTIDE SEQUENCE [LARGE SCALE GENOMIC DNA]</scope>
    <source>
        <strain evidence="10 11">NCTC10359</strain>
    </source>
</reference>
<feature type="binding site" evidence="7 8">
    <location>
        <position position="248"/>
    </location>
    <ligand>
        <name>S-adenosyl-L-methionine</name>
        <dbReference type="ChEBI" id="CHEBI:59789"/>
    </ligand>
</feature>
<dbReference type="RefSeq" id="WP_115008355.1">
    <property type="nucleotide sequence ID" value="NZ_UGQU01000003.1"/>
</dbReference>
<evidence type="ECO:0000256" key="2">
    <source>
        <dbReference type="ARBA" id="ARBA00022679"/>
    </source>
</evidence>
<evidence type="ECO:0000256" key="5">
    <source>
        <dbReference type="ARBA" id="ARBA00051255"/>
    </source>
</evidence>
<dbReference type="InterPro" id="IPR030391">
    <property type="entry name" value="MeTrfase_TrmA_CS"/>
</dbReference>
<feature type="binding site" evidence="7 8">
    <location>
        <position position="310"/>
    </location>
    <ligand>
        <name>S-adenosyl-L-methionine</name>
        <dbReference type="ChEBI" id="CHEBI:59789"/>
    </ligand>
</feature>
<dbReference type="InterPro" id="IPR010280">
    <property type="entry name" value="U5_MeTrfase_fam"/>
</dbReference>
<keyword evidence="1 7" id="KW-0489">Methyltransferase</keyword>
<dbReference type="InterPro" id="IPR011869">
    <property type="entry name" value="TrmA_MeTrfase"/>
</dbReference>
<evidence type="ECO:0000256" key="9">
    <source>
        <dbReference type="PROSITE-ProRule" id="PRU10015"/>
    </source>
</evidence>